<protein>
    <recommendedName>
        <fullName evidence="4">C3H1-type domain-containing protein</fullName>
    </recommendedName>
</protein>
<dbReference type="EMBL" id="JADGIZ020000069">
    <property type="protein sequence ID" value="KAL2912358.1"/>
    <property type="molecule type" value="Genomic_DNA"/>
</dbReference>
<feature type="region of interest" description="Disordered" evidence="3">
    <location>
        <begin position="386"/>
        <end position="428"/>
    </location>
</feature>
<evidence type="ECO:0000313" key="6">
    <source>
        <dbReference type="Proteomes" id="UP001527925"/>
    </source>
</evidence>
<accession>A0ABR4MYJ0</accession>
<dbReference type="Gene3D" id="1.25.40.10">
    <property type="entry name" value="Tetratricopeptide repeat domain"/>
    <property type="match status" value="2"/>
</dbReference>
<keyword evidence="2" id="KW-0862">Zinc</keyword>
<feature type="compositionally biased region" description="Basic and acidic residues" evidence="3">
    <location>
        <begin position="931"/>
        <end position="940"/>
    </location>
</feature>
<feature type="region of interest" description="Disordered" evidence="3">
    <location>
        <begin position="685"/>
        <end position="724"/>
    </location>
</feature>
<evidence type="ECO:0000313" key="5">
    <source>
        <dbReference type="EMBL" id="KAL2912358.1"/>
    </source>
</evidence>
<dbReference type="PANTHER" id="PTHR11102">
    <property type="entry name" value="SEL-1-LIKE PROTEIN"/>
    <property type="match status" value="1"/>
</dbReference>
<feature type="zinc finger region" description="C3H1-type" evidence="2">
    <location>
        <begin position="971"/>
        <end position="998"/>
    </location>
</feature>
<feature type="compositionally biased region" description="Polar residues" evidence="3">
    <location>
        <begin position="685"/>
        <end position="696"/>
    </location>
</feature>
<dbReference type="InterPro" id="IPR011990">
    <property type="entry name" value="TPR-like_helical_dom_sf"/>
</dbReference>
<feature type="compositionally biased region" description="Basic and acidic residues" evidence="3">
    <location>
        <begin position="1023"/>
        <end position="1066"/>
    </location>
</feature>
<feature type="compositionally biased region" description="Basic and acidic residues" evidence="3">
    <location>
        <begin position="711"/>
        <end position="723"/>
    </location>
</feature>
<feature type="compositionally biased region" description="Basic residues" evidence="3">
    <location>
        <begin position="1068"/>
        <end position="1082"/>
    </location>
</feature>
<dbReference type="Pfam" id="PF08238">
    <property type="entry name" value="Sel1"/>
    <property type="match status" value="5"/>
</dbReference>
<dbReference type="PANTHER" id="PTHR11102:SF147">
    <property type="entry name" value="SEL1L ADAPTOR SUBUNIT OF ERAD E3 UBIQUITIN LIGASE"/>
    <property type="match status" value="1"/>
</dbReference>
<name>A0ABR4MYJ0_9FUNG</name>
<dbReference type="SMART" id="SM00356">
    <property type="entry name" value="ZnF_C3H1"/>
    <property type="match status" value="3"/>
</dbReference>
<keyword evidence="2" id="KW-0863">Zinc-finger</keyword>
<sequence length="1082" mass="117926">MGGIFPAFNASTTLSPSSPAADADDAAPRMSLALPDSIEASMRSLRVSGNDLMLSRIFKEKGMAAEPKKLRKVVQLLIDDFQRLTPAELSDELAAKHPSVGQADLLMLARILRKHTDQGIPLAAALCQALMHCGNDEAAFIYANMIGKGFPGTPRNEELGARMIRELADRNHGQSLYLLALKALAAQRKTEAIRLMIRSAENGFSQAQQQMGVWLKSSDTIVLKNADLAVRYLQKAHEQGLVESTYLLATMYEKGRGTPGGKPDIKKVHELLVQAASKGLAVAQYDLGSYYFQGHADIPRNLDLAIEYWTMAAEGHFAFAQINLGNMYLNGFEIGGPGGGKVDKDWVRARELLEMAVKDGPNLSPELASDAQALLKELDRFEAGQPDEAARHRERAAKRKPPQGIEAGGSDDMDFDDDDAGGGGANPWIAALADQRPLAAEAVPAAPAAPASAVRASNEPPATIATAPVAEVAVQAQLFLLQSKLALQTHECASLERMVADVANLLLMLKTRLVRQKDELRATEGHIAAIQATGAIPDMLPAAPPVLDMLNSLLMPTHVSAMAHVPPMTEGASALSSALDTPAMIATPMASTGPDAPHNPFGISDDPLADAFGQFQSMISNASAQANPDSRRRNSAVNHLDVNDSVASLLSAITTAASQGQDQTAAFSVAGFLSSVLQGTADDNQLSAQTTTSRAVLTSDRADSNATAVDKAQRKSPAHDRPGEATWSRGTFYLKNPGLPICMKFNEGFCSGRGCTLEHTCTHCGARGHGMVRCRFKPPTCVNWNRGSCTKTPCYDIHVCLICHRNHPSKDCNMLFDNRVLKLYQTCCVNYNASKSCGVPCLQNKLHRCMRCAFEHRSNTCPRHIDASAALPPTVMKQVPPEMGMAAFEPAQSSSSKRGPDQEAHNGMASNDAESAQKRPRTSSPQQRADASLKDDDRVSIKQGSPARHSSNPEGPQASEGAYIRPSDSFRRSQIPCKKWLSNSCGFGSKCWFMHGCEICRNFNHKASECTKSLSSRIGDRLRDHERDRDRDRSRDRDRERDREYDRDRDRDRDRSRDRSRPESRSYNRSRSRSRSRERSRR</sequence>
<evidence type="ECO:0000256" key="3">
    <source>
        <dbReference type="SAM" id="MobiDB-lite"/>
    </source>
</evidence>
<evidence type="ECO:0000259" key="4">
    <source>
        <dbReference type="PROSITE" id="PS50103"/>
    </source>
</evidence>
<keyword evidence="6" id="KW-1185">Reference proteome</keyword>
<feature type="region of interest" description="Disordered" evidence="3">
    <location>
        <begin position="888"/>
        <end position="963"/>
    </location>
</feature>
<feature type="domain" description="C3H1-type" evidence="4">
    <location>
        <begin position="971"/>
        <end position="998"/>
    </location>
</feature>
<dbReference type="InterPro" id="IPR006597">
    <property type="entry name" value="Sel1-like"/>
</dbReference>
<feature type="region of interest" description="Disordered" evidence="3">
    <location>
        <begin position="1023"/>
        <end position="1082"/>
    </location>
</feature>
<comment type="similarity">
    <text evidence="1">Belongs to the sel-1 family.</text>
</comment>
<evidence type="ECO:0000256" key="1">
    <source>
        <dbReference type="ARBA" id="ARBA00038101"/>
    </source>
</evidence>
<organism evidence="5 6">
    <name type="scientific">Polyrhizophydium stewartii</name>
    <dbReference type="NCBI Taxonomy" id="2732419"/>
    <lineage>
        <taxon>Eukaryota</taxon>
        <taxon>Fungi</taxon>
        <taxon>Fungi incertae sedis</taxon>
        <taxon>Chytridiomycota</taxon>
        <taxon>Chytridiomycota incertae sedis</taxon>
        <taxon>Chytridiomycetes</taxon>
        <taxon>Rhizophydiales</taxon>
        <taxon>Rhizophydiales incertae sedis</taxon>
        <taxon>Polyrhizophydium</taxon>
    </lineage>
</organism>
<dbReference type="InterPro" id="IPR000571">
    <property type="entry name" value="Znf_CCCH"/>
</dbReference>
<keyword evidence="2" id="KW-0479">Metal-binding</keyword>
<proteinExistence type="inferred from homology"/>
<reference evidence="5 6" key="1">
    <citation type="submission" date="2023-09" db="EMBL/GenBank/DDBJ databases">
        <title>Pangenome analysis of Batrachochytrium dendrobatidis and related Chytrids.</title>
        <authorList>
            <person name="Yacoub M.N."/>
            <person name="Stajich J.E."/>
            <person name="James T.Y."/>
        </authorList>
    </citation>
    <scope>NUCLEOTIDE SEQUENCE [LARGE SCALE GENOMIC DNA]</scope>
    <source>
        <strain evidence="5 6">JEL0888</strain>
    </source>
</reference>
<comment type="caution">
    <text evidence="5">The sequence shown here is derived from an EMBL/GenBank/DDBJ whole genome shotgun (WGS) entry which is preliminary data.</text>
</comment>
<dbReference type="SMART" id="SM00671">
    <property type="entry name" value="SEL1"/>
    <property type="match status" value="6"/>
</dbReference>
<feature type="compositionally biased region" description="Acidic residues" evidence="3">
    <location>
        <begin position="409"/>
        <end position="420"/>
    </location>
</feature>
<dbReference type="SUPFAM" id="SSF81901">
    <property type="entry name" value="HCP-like"/>
    <property type="match status" value="2"/>
</dbReference>
<dbReference type="InterPro" id="IPR050767">
    <property type="entry name" value="Sel1_AlgK"/>
</dbReference>
<gene>
    <name evidence="5" type="ORF">HK105_208132</name>
</gene>
<evidence type="ECO:0000256" key="2">
    <source>
        <dbReference type="PROSITE-ProRule" id="PRU00723"/>
    </source>
</evidence>
<dbReference type="Proteomes" id="UP001527925">
    <property type="component" value="Unassembled WGS sequence"/>
</dbReference>
<feature type="compositionally biased region" description="Basic residues" evidence="3">
    <location>
        <begin position="392"/>
        <end position="401"/>
    </location>
</feature>
<dbReference type="PROSITE" id="PS50103">
    <property type="entry name" value="ZF_C3H1"/>
    <property type="match status" value="1"/>
</dbReference>